<dbReference type="STRING" id="77586.A0A0D9XHV6"/>
<dbReference type="Proteomes" id="UP000032180">
    <property type="component" value="Chromosome 10"/>
</dbReference>
<name>A0A0D9XHV6_9ORYZ</name>
<keyword evidence="2" id="KW-1185">Reference proteome</keyword>
<reference evidence="2" key="2">
    <citation type="submission" date="2013-12" db="EMBL/GenBank/DDBJ databases">
        <authorList>
            <person name="Yu Y."/>
            <person name="Lee S."/>
            <person name="de Baynast K."/>
            <person name="Wissotski M."/>
            <person name="Liu L."/>
            <person name="Talag J."/>
            <person name="Goicoechea J."/>
            <person name="Angelova A."/>
            <person name="Jetty R."/>
            <person name="Kudrna D."/>
            <person name="Golser W."/>
            <person name="Rivera L."/>
            <person name="Zhang J."/>
            <person name="Wing R."/>
        </authorList>
    </citation>
    <scope>NUCLEOTIDE SEQUENCE</scope>
</reference>
<protein>
    <recommendedName>
        <fullName evidence="3">SKP1 component POZ domain-containing protein</fullName>
    </recommendedName>
</protein>
<reference evidence="1 2" key="1">
    <citation type="submission" date="2012-08" db="EMBL/GenBank/DDBJ databases">
        <title>Oryza genome evolution.</title>
        <authorList>
            <person name="Wing R.A."/>
        </authorList>
    </citation>
    <scope>NUCLEOTIDE SEQUENCE</scope>
</reference>
<dbReference type="HOGENOM" id="CLU_2112377_0_0_1"/>
<dbReference type="AlphaFoldDB" id="A0A0D9XHV6"/>
<sequence length="118" mass="11552">MAAAAASMAMMEETTTAVVVLRCFDGIKVAAPAGMAAARSGLVAAAAAAGGGVVVDVPGNVSGVDVAAVVAYWTGRAAAADGEGFDGEFIGGLTHDARIDLIHAAHRLADKALFGLLA</sequence>
<evidence type="ECO:0008006" key="3">
    <source>
        <dbReference type="Google" id="ProtNLM"/>
    </source>
</evidence>
<evidence type="ECO:0000313" key="1">
    <source>
        <dbReference type="EnsemblPlants" id="LPERR10G02050.1"/>
    </source>
</evidence>
<organism evidence="1 2">
    <name type="scientific">Leersia perrieri</name>
    <dbReference type="NCBI Taxonomy" id="77586"/>
    <lineage>
        <taxon>Eukaryota</taxon>
        <taxon>Viridiplantae</taxon>
        <taxon>Streptophyta</taxon>
        <taxon>Embryophyta</taxon>
        <taxon>Tracheophyta</taxon>
        <taxon>Spermatophyta</taxon>
        <taxon>Magnoliopsida</taxon>
        <taxon>Liliopsida</taxon>
        <taxon>Poales</taxon>
        <taxon>Poaceae</taxon>
        <taxon>BOP clade</taxon>
        <taxon>Oryzoideae</taxon>
        <taxon>Oryzeae</taxon>
        <taxon>Oryzinae</taxon>
        <taxon>Leersia</taxon>
    </lineage>
</organism>
<proteinExistence type="predicted"/>
<dbReference type="Gramene" id="LPERR10G02050.1">
    <property type="protein sequence ID" value="LPERR10G02050.1"/>
    <property type="gene ID" value="LPERR10G02050"/>
</dbReference>
<dbReference type="eggNOG" id="ENOG502R3PE">
    <property type="taxonomic scope" value="Eukaryota"/>
</dbReference>
<reference evidence="1" key="3">
    <citation type="submission" date="2015-04" db="UniProtKB">
        <authorList>
            <consortium name="EnsemblPlants"/>
        </authorList>
    </citation>
    <scope>IDENTIFICATION</scope>
</reference>
<accession>A0A0D9XHV6</accession>
<dbReference type="EnsemblPlants" id="LPERR10G02050.1">
    <property type="protein sequence ID" value="LPERR10G02050.1"/>
    <property type="gene ID" value="LPERR10G02050"/>
</dbReference>
<evidence type="ECO:0000313" key="2">
    <source>
        <dbReference type="Proteomes" id="UP000032180"/>
    </source>
</evidence>